<name>A0A4R4X585_9ACTN</name>
<feature type="region of interest" description="Disordered" evidence="8">
    <location>
        <begin position="337"/>
        <end position="436"/>
    </location>
</feature>
<feature type="binding site" evidence="7">
    <location>
        <position position="44"/>
    </location>
    <ligand>
        <name>ATP</name>
        <dbReference type="ChEBI" id="CHEBI:30616"/>
    </ligand>
</feature>
<feature type="domain" description="Protein kinase" evidence="9">
    <location>
        <begin position="15"/>
        <end position="269"/>
    </location>
</feature>
<dbReference type="EMBL" id="SMKP01000005">
    <property type="protein sequence ID" value="TDD25493.1"/>
    <property type="molecule type" value="Genomic_DNA"/>
</dbReference>
<dbReference type="Gene3D" id="3.30.200.20">
    <property type="entry name" value="Phosphorylase Kinase, domain 1"/>
    <property type="match status" value="1"/>
</dbReference>
<dbReference type="GO" id="GO:0005524">
    <property type="term" value="F:ATP binding"/>
    <property type="evidence" value="ECO:0007669"/>
    <property type="project" value="UniProtKB-UniRule"/>
</dbReference>
<dbReference type="CDD" id="cd14014">
    <property type="entry name" value="STKc_PknB_like"/>
    <property type="match status" value="1"/>
</dbReference>
<sequence length="436" mass="46652">MSVSPYEGWLLAGRYRLLAELGRGGMGTVWRGHDELLDRQVAVKELSMPHRSGPEREVLLGRTMREARLSARLSHPNIAVVYDVVEADERPWIVLQYVPSRSLGDVIRERGPLPATTVARIGLNLLEALRAAHTKGIVHRDVKPANVLMTDDGHAVLTDFGLATTLDDQAHLTREGIVLGTPAYIAPERARGGPSTPQADLWSLGATLYEAVEGRSPFGNGGALATLSAVLTSSPAPLRQAGPLAPVITGLLDKDPGRRIGAAEAHQELLRVAEPERPAHQEAAPRGAEPASLVPANGALFPVPALGIRPRAAAPGRWRQAAAVTALIVAVLATTSWPDGEVTGPRHDKPRAEPVTYPAPQPSGALHAYRVSGDRPHEDDPSRTARPPDDPPRTARPRSTGAWRTERLPPGQAKKGGKAKRATYANPGNGWGRGRR</sequence>
<dbReference type="InterPro" id="IPR008271">
    <property type="entry name" value="Ser/Thr_kinase_AS"/>
</dbReference>
<keyword evidence="6 7" id="KW-0067">ATP-binding</keyword>
<dbReference type="InterPro" id="IPR011009">
    <property type="entry name" value="Kinase-like_dom_sf"/>
</dbReference>
<evidence type="ECO:0000259" key="9">
    <source>
        <dbReference type="PROSITE" id="PS50011"/>
    </source>
</evidence>
<evidence type="ECO:0000256" key="6">
    <source>
        <dbReference type="ARBA" id="ARBA00022840"/>
    </source>
</evidence>
<evidence type="ECO:0000313" key="10">
    <source>
        <dbReference type="EMBL" id="TDD25493.1"/>
    </source>
</evidence>
<dbReference type="Pfam" id="PF00069">
    <property type="entry name" value="Pkinase"/>
    <property type="match status" value="1"/>
</dbReference>
<dbReference type="Gene3D" id="1.10.510.10">
    <property type="entry name" value="Transferase(Phosphotransferase) domain 1"/>
    <property type="match status" value="1"/>
</dbReference>
<organism evidence="10 11">
    <name type="scientific">Nonomuraea diastatica</name>
    <dbReference type="NCBI Taxonomy" id="1848329"/>
    <lineage>
        <taxon>Bacteria</taxon>
        <taxon>Bacillati</taxon>
        <taxon>Actinomycetota</taxon>
        <taxon>Actinomycetes</taxon>
        <taxon>Streptosporangiales</taxon>
        <taxon>Streptosporangiaceae</taxon>
        <taxon>Nonomuraea</taxon>
    </lineage>
</organism>
<dbReference type="PANTHER" id="PTHR43289:SF6">
    <property type="entry name" value="SERINE_THREONINE-PROTEIN KINASE NEKL-3"/>
    <property type="match status" value="1"/>
</dbReference>
<evidence type="ECO:0000256" key="8">
    <source>
        <dbReference type="SAM" id="MobiDB-lite"/>
    </source>
</evidence>
<dbReference type="InterPro" id="IPR000719">
    <property type="entry name" value="Prot_kinase_dom"/>
</dbReference>
<evidence type="ECO:0000256" key="1">
    <source>
        <dbReference type="ARBA" id="ARBA00012513"/>
    </source>
</evidence>
<evidence type="ECO:0000256" key="4">
    <source>
        <dbReference type="ARBA" id="ARBA00022741"/>
    </source>
</evidence>
<dbReference type="PANTHER" id="PTHR43289">
    <property type="entry name" value="MITOGEN-ACTIVATED PROTEIN KINASE KINASE KINASE 20-RELATED"/>
    <property type="match status" value="1"/>
</dbReference>
<evidence type="ECO:0000256" key="2">
    <source>
        <dbReference type="ARBA" id="ARBA00022527"/>
    </source>
</evidence>
<gene>
    <name evidence="10" type="ORF">E1294_02580</name>
</gene>
<dbReference type="OrthoDB" id="9801841at2"/>
<keyword evidence="5 10" id="KW-0418">Kinase</keyword>
<keyword evidence="4 7" id="KW-0547">Nucleotide-binding</keyword>
<dbReference type="PROSITE" id="PS00107">
    <property type="entry name" value="PROTEIN_KINASE_ATP"/>
    <property type="match status" value="1"/>
</dbReference>
<dbReference type="RefSeq" id="WP_132504042.1">
    <property type="nucleotide sequence ID" value="NZ_SMKP01000005.1"/>
</dbReference>
<dbReference type="PROSITE" id="PS00108">
    <property type="entry name" value="PROTEIN_KINASE_ST"/>
    <property type="match status" value="1"/>
</dbReference>
<dbReference type="SMART" id="SM00220">
    <property type="entry name" value="S_TKc"/>
    <property type="match status" value="1"/>
</dbReference>
<keyword evidence="2 10" id="KW-0723">Serine/threonine-protein kinase</keyword>
<dbReference type="AlphaFoldDB" id="A0A4R4X585"/>
<proteinExistence type="predicted"/>
<evidence type="ECO:0000256" key="3">
    <source>
        <dbReference type="ARBA" id="ARBA00022679"/>
    </source>
</evidence>
<dbReference type="GO" id="GO:0004674">
    <property type="term" value="F:protein serine/threonine kinase activity"/>
    <property type="evidence" value="ECO:0007669"/>
    <property type="project" value="UniProtKB-KW"/>
</dbReference>
<evidence type="ECO:0000313" key="11">
    <source>
        <dbReference type="Proteomes" id="UP000294543"/>
    </source>
</evidence>
<protein>
    <recommendedName>
        <fullName evidence="1">non-specific serine/threonine protein kinase</fullName>
        <ecNumber evidence="1">2.7.11.1</ecNumber>
    </recommendedName>
</protein>
<evidence type="ECO:0000256" key="5">
    <source>
        <dbReference type="ARBA" id="ARBA00022777"/>
    </source>
</evidence>
<dbReference type="SUPFAM" id="SSF56112">
    <property type="entry name" value="Protein kinase-like (PK-like)"/>
    <property type="match status" value="1"/>
</dbReference>
<feature type="compositionally biased region" description="Basic and acidic residues" evidence="8">
    <location>
        <begin position="372"/>
        <end position="393"/>
    </location>
</feature>
<accession>A0A4R4X585</accession>
<dbReference type="PROSITE" id="PS50011">
    <property type="entry name" value="PROTEIN_KINASE_DOM"/>
    <property type="match status" value="1"/>
</dbReference>
<dbReference type="Proteomes" id="UP000294543">
    <property type="component" value="Unassembled WGS sequence"/>
</dbReference>
<keyword evidence="3" id="KW-0808">Transferase</keyword>
<evidence type="ECO:0000256" key="7">
    <source>
        <dbReference type="PROSITE-ProRule" id="PRU10141"/>
    </source>
</evidence>
<reference evidence="10 11" key="1">
    <citation type="submission" date="2019-03" db="EMBL/GenBank/DDBJ databases">
        <title>Draft genome sequences of novel Actinobacteria.</title>
        <authorList>
            <person name="Sahin N."/>
            <person name="Ay H."/>
            <person name="Saygin H."/>
        </authorList>
    </citation>
    <scope>NUCLEOTIDE SEQUENCE [LARGE SCALE GENOMIC DNA]</scope>
    <source>
        <strain evidence="10 11">KC712</strain>
    </source>
</reference>
<dbReference type="InterPro" id="IPR017441">
    <property type="entry name" value="Protein_kinase_ATP_BS"/>
</dbReference>
<comment type="caution">
    <text evidence="10">The sequence shown here is derived from an EMBL/GenBank/DDBJ whole genome shotgun (WGS) entry which is preliminary data.</text>
</comment>
<keyword evidence="11" id="KW-1185">Reference proteome</keyword>
<dbReference type="EC" id="2.7.11.1" evidence="1"/>